<reference evidence="2" key="1">
    <citation type="submission" date="2016-10" db="EMBL/GenBank/DDBJ databases">
        <authorList>
            <person name="Varghese N."/>
            <person name="Submissions S."/>
        </authorList>
    </citation>
    <scope>NUCLEOTIDE SEQUENCE [LARGE SCALE GENOMIC DNA]</scope>
    <source>
        <strain evidence="2">DSM 45419</strain>
    </source>
</reference>
<dbReference type="Proteomes" id="UP000198680">
    <property type="component" value="Unassembled WGS sequence"/>
</dbReference>
<sequence>MSRLRTAIAERRRTRARLREDRAFERLLARAPTVESAHELRAISTRR</sequence>
<name>A0A1G9Y2N9_9ACTN</name>
<gene>
    <name evidence="1" type="ORF">SAMN05660642_03868</name>
</gene>
<protein>
    <submittedName>
        <fullName evidence="1">Uncharacterized protein</fullName>
    </submittedName>
</protein>
<proteinExistence type="predicted"/>
<dbReference type="EMBL" id="FNHE01000011">
    <property type="protein sequence ID" value="SDN03364.1"/>
    <property type="molecule type" value="Genomic_DNA"/>
</dbReference>
<dbReference type="STRING" id="1137991.SAMN05660642_03868"/>
<dbReference type="AlphaFoldDB" id="A0A1G9Y2N9"/>
<evidence type="ECO:0000313" key="1">
    <source>
        <dbReference type="EMBL" id="SDN03364.1"/>
    </source>
</evidence>
<organism evidence="1 2">
    <name type="scientific">Geodermatophilus siccatus</name>
    <dbReference type="NCBI Taxonomy" id="1137991"/>
    <lineage>
        <taxon>Bacteria</taxon>
        <taxon>Bacillati</taxon>
        <taxon>Actinomycetota</taxon>
        <taxon>Actinomycetes</taxon>
        <taxon>Geodermatophilales</taxon>
        <taxon>Geodermatophilaceae</taxon>
        <taxon>Geodermatophilus</taxon>
    </lineage>
</organism>
<keyword evidence="2" id="KW-1185">Reference proteome</keyword>
<dbReference type="RefSeq" id="WP_175479645.1">
    <property type="nucleotide sequence ID" value="NZ_FNHE01000011.1"/>
</dbReference>
<accession>A0A1G9Y2N9</accession>
<evidence type="ECO:0000313" key="2">
    <source>
        <dbReference type="Proteomes" id="UP000198680"/>
    </source>
</evidence>